<dbReference type="SMART" id="SM00271">
    <property type="entry name" value="DnaJ"/>
    <property type="match status" value="1"/>
</dbReference>
<evidence type="ECO:0000313" key="5">
    <source>
        <dbReference type="Proteomes" id="UP001516023"/>
    </source>
</evidence>
<dbReference type="AlphaFoldDB" id="A0ABD3Q9P5"/>
<feature type="domain" description="J" evidence="3">
    <location>
        <begin position="393"/>
        <end position="464"/>
    </location>
</feature>
<evidence type="ECO:0000313" key="4">
    <source>
        <dbReference type="EMBL" id="KAL3796777.1"/>
    </source>
</evidence>
<feature type="compositionally biased region" description="Basic and acidic residues" evidence="1">
    <location>
        <begin position="834"/>
        <end position="851"/>
    </location>
</feature>
<sequence>MQRKLLLLTISALRIQNIHADATTVSTNRDTSIDLDGPSNSTETQCVAKELLSGKVSTCHTYQIATLNASPRRCIHIESPAPSKEEDAPEVCIDFPNWFDGTNGCDTYTKEDHFCSEFGSWTYSTTPYTANQACCACGGGNKAKPRLRVGDAVVLKGNQQMLNCNDLQIVAIESNPTFKYVVKVMSGCGNSKRYFDGNQIVQNFQFPQGSNIFVETDDPNVINKYYKVELKKCRHGMKEQEFEFQQADKDASKVIILHKATELPLVTMMGAVSPIVNITQVWEDGIFDGSGDYFFMQLITNMNEGQYHDGKPMEPAKSWLMSGFFGQPEYSEVTPRSTLQVGAADDQEYSMWTFKQIIREYESNETSDAVDEHVEWLEKKTAMIGIDYLEEMPPWDLLDVDREASKKEVKSRFRELSRSFHPDKLLHHPEKKELFEKIFVLLQSAYQGLKSGDEGEKERFRAEGDTGSQLFTHSQNIVELLPIYWTKIESNESTTGASEKVNRYILNVASHLNSTLVDSTVSEEESKPTVQLWVVFMYSPKCGMSRTVRGMIDLAAAHLEKNHNIKVGAYACGLYKGFEAARNDPIGVASDPICAQFQRRETPNVHIIVETLPGKKFDENGVLVNVPLDQELVKENANFKHFYAAVPDGNTVEFYPENFIKFAKQGKRVWDYSHLVRKMTKSDFNDTQFIKNISLVAYFDGTGNGETNDEVVDAIKGALPGVAHRFLNDGLYIGVASCGYGDEDDDKLVDCSQYNVSWLPDVKLYGENDTVGVSLLRGQFGDRRDVQIALESTGNVLRMMLGGEDNNEDEFEEMKEPQEPGSEGSCQQQAPPPEHNDINLPKLDEPDKVPLLEENSEKDEVNLQLDEKKKAFLEADKGPRKPKLAGGEKRAELDGGPRESRIRDRVAGFDSRKNKRVGGGALMGGGGGGGGGGFIAG</sequence>
<reference evidence="4 5" key="1">
    <citation type="journal article" date="2020" name="G3 (Bethesda)">
        <title>Improved Reference Genome for Cyclotella cryptica CCMP332, a Model for Cell Wall Morphogenesis, Salinity Adaptation, and Lipid Production in Diatoms (Bacillariophyta).</title>
        <authorList>
            <person name="Roberts W.R."/>
            <person name="Downey K.M."/>
            <person name="Ruck E.C."/>
            <person name="Traller J.C."/>
            <person name="Alverson A.J."/>
        </authorList>
    </citation>
    <scope>NUCLEOTIDE SEQUENCE [LARGE SCALE GENOMIC DNA]</scope>
    <source>
        <strain evidence="4 5">CCMP332</strain>
    </source>
</reference>
<dbReference type="SUPFAM" id="SSF46565">
    <property type="entry name" value="Chaperone J-domain"/>
    <property type="match status" value="1"/>
</dbReference>
<protein>
    <recommendedName>
        <fullName evidence="3">J domain-containing protein</fullName>
    </recommendedName>
</protein>
<dbReference type="Gene3D" id="1.10.287.110">
    <property type="entry name" value="DnaJ domain"/>
    <property type="match status" value="1"/>
</dbReference>
<keyword evidence="2" id="KW-0732">Signal</keyword>
<evidence type="ECO:0000256" key="1">
    <source>
        <dbReference type="SAM" id="MobiDB-lite"/>
    </source>
</evidence>
<feature type="signal peptide" evidence="2">
    <location>
        <begin position="1"/>
        <end position="20"/>
    </location>
</feature>
<dbReference type="Proteomes" id="UP001516023">
    <property type="component" value="Unassembled WGS sequence"/>
</dbReference>
<feature type="compositionally biased region" description="Basic and acidic residues" evidence="1">
    <location>
        <begin position="858"/>
        <end position="879"/>
    </location>
</feature>
<feature type="compositionally biased region" description="Basic and acidic residues" evidence="1">
    <location>
        <begin position="886"/>
        <end position="912"/>
    </location>
</feature>
<evidence type="ECO:0000259" key="3">
    <source>
        <dbReference type="PROSITE" id="PS50076"/>
    </source>
</evidence>
<comment type="caution">
    <text evidence="4">The sequence shown here is derived from an EMBL/GenBank/DDBJ whole genome shotgun (WGS) entry which is preliminary data.</text>
</comment>
<feature type="compositionally biased region" description="Gly residues" evidence="1">
    <location>
        <begin position="917"/>
        <end position="937"/>
    </location>
</feature>
<dbReference type="Pfam" id="PF00226">
    <property type="entry name" value="DnaJ"/>
    <property type="match status" value="1"/>
</dbReference>
<dbReference type="EMBL" id="JABMIG020000060">
    <property type="protein sequence ID" value="KAL3796777.1"/>
    <property type="molecule type" value="Genomic_DNA"/>
</dbReference>
<feature type="region of interest" description="Disordered" evidence="1">
    <location>
        <begin position="808"/>
        <end position="937"/>
    </location>
</feature>
<dbReference type="PROSITE" id="PS50076">
    <property type="entry name" value="DNAJ_2"/>
    <property type="match status" value="1"/>
</dbReference>
<feature type="chain" id="PRO_5044870871" description="J domain-containing protein" evidence="2">
    <location>
        <begin position="21"/>
        <end position="937"/>
    </location>
</feature>
<evidence type="ECO:0000256" key="2">
    <source>
        <dbReference type="SAM" id="SignalP"/>
    </source>
</evidence>
<dbReference type="InterPro" id="IPR001623">
    <property type="entry name" value="DnaJ_domain"/>
</dbReference>
<organism evidence="4 5">
    <name type="scientific">Cyclotella cryptica</name>
    <dbReference type="NCBI Taxonomy" id="29204"/>
    <lineage>
        <taxon>Eukaryota</taxon>
        <taxon>Sar</taxon>
        <taxon>Stramenopiles</taxon>
        <taxon>Ochrophyta</taxon>
        <taxon>Bacillariophyta</taxon>
        <taxon>Coscinodiscophyceae</taxon>
        <taxon>Thalassiosirophycidae</taxon>
        <taxon>Stephanodiscales</taxon>
        <taxon>Stephanodiscaceae</taxon>
        <taxon>Cyclotella</taxon>
    </lineage>
</organism>
<proteinExistence type="predicted"/>
<name>A0ABD3Q9P5_9STRA</name>
<accession>A0ABD3Q9P5</accession>
<gene>
    <name evidence="4" type="ORF">HJC23_010924</name>
</gene>
<keyword evidence="5" id="KW-1185">Reference proteome</keyword>
<dbReference type="InterPro" id="IPR036869">
    <property type="entry name" value="J_dom_sf"/>
</dbReference>